<keyword evidence="1" id="KW-0472">Membrane</keyword>
<dbReference type="Pfam" id="PF14329">
    <property type="entry name" value="DUF4386"/>
    <property type="match status" value="1"/>
</dbReference>
<keyword evidence="3" id="KW-1185">Reference proteome</keyword>
<evidence type="ECO:0000313" key="3">
    <source>
        <dbReference type="Proteomes" id="UP000198862"/>
    </source>
</evidence>
<dbReference type="OrthoDB" id="1160166at2"/>
<dbReference type="AlphaFoldDB" id="A0A1I1V2W2"/>
<feature type="transmembrane region" description="Helical" evidence="1">
    <location>
        <begin position="55"/>
        <end position="74"/>
    </location>
</feature>
<organism evidence="2 3">
    <name type="scientific">Pseudoalteromonas denitrificans DSM 6059</name>
    <dbReference type="NCBI Taxonomy" id="1123010"/>
    <lineage>
        <taxon>Bacteria</taxon>
        <taxon>Pseudomonadati</taxon>
        <taxon>Pseudomonadota</taxon>
        <taxon>Gammaproteobacteria</taxon>
        <taxon>Alteromonadales</taxon>
        <taxon>Pseudoalteromonadaceae</taxon>
        <taxon>Pseudoalteromonas</taxon>
    </lineage>
</organism>
<keyword evidence="1" id="KW-0812">Transmembrane</keyword>
<dbReference type="EMBL" id="FOLO01000098">
    <property type="protein sequence ID" value="SFD74630.1"/>
    <property type="molecule type" value="Genomic_DNA"/>
</dbReference>
<feature type="transmembrane region" description="Helical" evidence="1">
    <location>
        <begin position="86"/>
        <end position="107"/>
    </location>
</feature>
<evidence type="ECO:0000313" key="2">
    <source>
        <dbReference type="EMBL" id="SFD74630.1"/>
    </source>
</evidence>
<dbReference type="STRING" id="1123010.SAMN02745724_05340"/>
<evidence type="ECO:0008006" key="4">
    <source>
        <dbReference type="Google" id="ProtNLM"/>
    </source>
</evidence>
<accession>A0A1I1V2W2</accession>
<proteinExistence type="predicted"/>
<keyword evidence="1" id="KW-1133">Transmembrane helix</keyword>
<gene>
    <name evidence="2" type="ORF">SAMN02745724_05340</name>
</gene>
<protein>
    <recommendedName>
        <fullName evidence="4">DUF4386 domain-containing protein</fullName>
    </recommendedName>
</protein>
<dbReference type="InterPro" id="IPR025495">
    <property type="entry name" value="DUF4386"/>
</dbReference>
<sequence length="149" mass="16934">MVVLAVMSVPISFMNIVTKYDVLSLISGAQYLSIFETEQLNAQIMLLLKSHNNGIQLVQLFWGLWLFPFGYLMFRSGFVPKVFGILLMTGCFSYLIKFICALLFPEISIPSYVQWPASMGEIGSCLWLLIMGAKEHKNKEKTELQKVIN</sequence>
<feature type="transmembrane region" description="Helical" evidence="1">
    <location>
        <begin position="113"/>
        <end position="131"/>
    </location>
</feature>
<reference evidence="2 3" key="1">
    <citation type="submission" date="2016-10" db="EMBL/GenBank/DDBJ databases">
        <authorList>
            <person name="de Groot N.N."/>
        </authorList>
    </citation>
    <scope>NUCLEOTIDE SEQUENCE [LARGE SCALE GENOMIC DNA]</scope>
    <source>
        <strain evidence="2 3">DSM 6059</strain>
    </source>
</reference>
<dbReference type="Proteomes" id="UP000198862">
    <property type="component" value="Unassembled WGS sequence"/>
</dbReference>
<evidence type="ECO:0000256" key="1">
    <source>
        <dbReference type="SAM" id="Phobius"/>
    </source>
</evidence>
<name>A0A1I1V2W2_9GAMM</name>